<comment type="caution">
    <text evidence="1">The sequence shown here is derived from an EMBL/GenBank/DDBJ whole genome shotgun (WGS) entry which is preliminary data.</text>
</comment>
<organism evidence="1 2">
    <name type="scientific">Streptomyces gottesmaniae</name>
    <dbReference type="NCBI Taxonomy" id="3075518"/>
    <lineage>
        <taxon>Bacteria</taxon>
        <taxon>Bacillati</taxon>
        <taxon>Actinomycetota</taxon>
        <taxon>Actinomycetes</taxon>
        <taxon>Kitasatosporales</taxon>
        <taxon>Streptomycetaceae</taxon>
        <taxon>Streptomyces</taxon>
    </lineage>
</organism>
<sequence>MFDDLPPDLERLRTLRVWHVMWLERIDRKIAALRQREAEQEHERRSRPPRPDWCD</sequence>
<keyword evidence="2" id="KW-1185">Reference proteome</keyword>
<dbReference type="RefSeq" id="WP_157856752.1">
    <property type="nucleotide sequence ID" value="NZ_JAVRFJ010000020.1"/>
</dbReference>
<protein>
    <submittedName>
        <fullName evidence="1">Uncharacterized protein</fullName>
    </submittedName>
</protein>
<name>A0ABU2Z167_9ACTN</name>
<dbReference type="Proteomes" id="UP001180737">
    <property type="component" value="Unassembled WGS sequence"/>
</dbReference>
<proteinExistence type="predicted"/>
<dbReference type="EMBL" id="JAVRFJ010000020">
    <property type="protein sequence ID" value="MDT0570328.1"/>
    <property type="molecule type" value="Genomic_DNA"/>
</dbReference>
<gene>
    <name evidence="1" type="ORF">RM704_23140</name>
</gene>
<evidence type="ECO:0000313" key="2">
    <source>
        <dbReference type="Proteomes" id="UP001180737"/>
    </source>
</evidence>
<evidence type="ECO:0000313" key="1">
    <source>
        <dbReference type="EMBL" id="MDT0570328.1"/>
    </source>
</evidence>
<reference evidence="1" key="1">
    <citation type="submission" date="2024-05" db="EMBL/GenBank/DDBJ databases">
        <title>30 novel species of actinomycetes from the DSMZ collection.</title>
        <authorList>
            <person name="Nouioui I."/>
        </authorList>
    </citation>
    <scope>NUCLEOTIDE SEQUENCE</scope>
    <source>
        <strain evidence="1">DSM 3412</strain>
    </source>
</reference>
<accession>A0ABU2Z167</accession>